<dbReference type="PANTHER" id="PTHR30157:SF0">
    <property type="entry name" value="NADPH-DEPENDENT FERRIC-CHELATE REDUCTASE"/>
    <property type="match status" value="1"/>
</dbReference>
<sequence>MHEIDHKPRTARAVGVVQAVHSITPHMRRITVGGDEIAAFLQVPGVDEPAAWVKVFLPTGEGRAYTIRSVDFKAGTLDLDFVLHGTGSGSGPASEWASRALIGEHIGIAGPRSGGFLLPGNTQWVMLAGDATALPGIQSIASRLPADINAKVYAEVLSPSEHQPIDSLAKLRVQWINAQPEPGLSLCQALLHRPLPTGPGYIWIAGESAAIRSLKHHYFQERELPRHGLSAKGYWKSGAADHREA</sequence>
<reference evidence="3 4" key="1">
    <citation type="submission" date="2013-09" db="EMBL/GenBank/DDBJ databases">
        <title>High correlation between genotypes and phenotypes of environmental bacteria Comamonas testosteroni strains.</title>
        <authorList>
            <person name="Liu L."/>
            <person name="Zhu W."/>
            <person name="Xia X."/>
            <person name="Xu B."/>
            <person name="Luo M."/>
            <person name="Wang G."/>
        </authorList>
    </citation>
    <scope>NUCLEOTIDE SEQUENCE [LARGE SCALE GENOMIC DNA]</scope>
    <source>
        <strain evidence="3 4">DF2</strain>
    </source>
</reference>
<dbReference type="InterPro" id="IPR007037">
    <property type="entry name" value="SIP_rossman_dom"/>
</dbReference>
<evidence type="ECO:0000259" key="2">
    <source>
        <dbReference type="PROSITE" id="PS51384"/>
    </source>
</evidence>
<dbReference type="Proteomes" id="UP000029549">
    <property type="component" value="Unassembled WGS sequence"/>
</dbReference>
<dbReference type="Gene3D" id="2.40.30.10">
    <property type="entry name" value="Translation factors"/>
    <property type="match status" value="2"/>
</dbReference>
<dbReference type="CDD" id="cd06193">
    <property type="entry name" value="siderophore_interacting"/>
    <property type="match status" value="1"/>
</dbReference>
<protein>
    <submittedName>
        <fullName evidence="3">ABC transporter ATP-binding protein</fullName>
    </submittedName>
</protein>
<dbReference type="PANTHER" id="PTHR30157">
    <property type="entry name" value="FERRIC REDUCTASE, NADPH-DEPENDENT"/>
    <property type="match status" value="1"/>
</dbReference>
<comment type="caution">
    <text evidence="3">The sequence shown here is derived from an EMBL/GenBank/DDBJ whole genome shotgun (WGS) entry which is preliminary data.</text>
</comment>
<dbReference type="InterPro" id="IPR017927">
    <property type="entry name" value="FAD-bd_FR_type"/>
</dbReference>
<keyword evidence="3" id="KW-0067">ATP-binding</keyword>
<dbReference type="InterPro" id="IPR017938">
    <property type="entry name" value="Riboflavin_synthase-like_b-brl"/>
</dbReference>
<dbReference type="InterPro" id="IPR039374">
    <property type="entry name" value="SIP_fam"/>
</dbReference>
<dbReference type="GO" id="GO:0016491">
    <property type="term" value="F:oxidoreductase activity"/>
    <property type="evidence" value="ECO:0007669"/>
    <property type="project" value="InterPro"/>
</dbReference>
<dbReference type="SUPFAM" id="SSF63380">
    <property type="entry name" value="Riboflavin synthase domain-like"/>
    <property type="match status" value="1"/>
</dbReference>
<keyword evidence="4" id="KW-1185">Reference proteome</keyword>
<dbReference type="InterPro" id="IPR039261">
    <property type="entry name" value="FNR_nucleotide-bd"/>
</dbReference>
<organism evidence="3 4">
    <name type="scientific">Comamonas thiooxydans</name>
    <dbReference type="NCBI Taxonomy" id="363952"/>
    <lineage>
        <taxon>Bacteria</taxon>
        <taxon>Pseudomonadati</taxon>
        <taxon>Pseudomonadota</taxon>
        <taxon>Betaproteobacteria</taxon>
        <taxon>Burkholderiales</taxon>
        <taxon>Comamonadaceae</taxon>
        <taxon>Comamonas</taxon>
    </lineage>
</organism>
<keyword evidence="3" id="KW-0547">Nucleotide-binding</keyword>
<evidence type="ECO:0000256" key="1">
    <source>
        <dbReference type="ARBA" id="ARBA00035644"/>
    </source>
</evidence>
<gene>
    <name evidence="3" type="ORF">P608_21485</name>
</gene>
<feature type="domain" description="FAD-binding FR-type" evidence="2">
    <location>
        <begin position="6"/>
        <end position="118"/>
    </location>
</feature>
<name>A0A0E3BSI3_9BURK</name>
<dbReference type="RefSeq" id="WP_034395481.1">
    <property type="nucleotide sequence ID" value="NZ_AWTM01000103.1"/>
</dbReference>
<dbReference type="EMBL" id="AWTP01000137">
    <property type="protein sequence ID" value="KGH06980.1"/>
    <property type="molecule type" value="Genomic_DNA"/>
</dbReference>
<evidence type="ECO:0000313" key="3">
    <source>
        <dbReference type="EMBL" id="KGH06980.1"/>
    </source>
</evidence>
<dbReference type="PROSITE" id="PS51384">
    <property type="entry name" value="FAD_FR"/>
    <property type="match status" value="1"/>
</dbReference>
<comment type="similarity">
    <text evidence="1">Belongs to the SIP oxidoreductase family.</text>
</comment>
<dbReference type="InterPro" id="IPR013113">
    <property type="entry name" value="SIP_FAD-bd"/>
</dbReference>
<proteinExistence type="inferred from homology"/>
<dbReference type="Pfam" id="PF04954">
    <property type="entry name" value="SIP"/>
    <property type="match status" value="1"/>
</dbReference>
<accession>A0A0E3BSI3</accession>
<evidence type="ECO:0000313" key="4">
    <source>
        <dbReference type="Proteomes" id="UP000029549"/>
    </source>
</evidence>
<dbReference type="GO" id="GO:0005524">
    <property type="term" value="F:ATP binding"/>
    <property type="evidence" value="ECO:0007669"/>
    <property type="project" value="UniProtKB-KW"/>
</dbReference>
<dbReference type="Pfam" id="PF08021">
    <property type="entry name" value="FAD_binding_9"/>
    <property type="match status" value="2"/>
</dbReference>
<dbReference type="Gene3D" id="3.40.50.80">
    <property type="entry name" value="Nucleotide-binding domain of ferredoxin-NADP reductase (FNR) module"/>
    <property type="match status" value="1"/>
</dbReference>
<dbReference type="AlphaFoldDB" id="A0A0E3BSI3"/>